<gene>
    <name evidence="2" type="ORF">RG540_CH28270</name>
</gene>
<dbReference type="Pfam" id="PF04403">
    <property type="entry name" value="PqiA"/>
    <property type="match status" value="1"/>
</dbReference>
<dbReference type="eggNOG" id="COG2995">
    <property type="taxonomic scope" value="Bacteria"/>
</dbReference>
<dbReference type="GeneID" id="24255374"/>
<feature type="transmembrane region" description="Helical" evidence="1">
    <location>
        <begin position="98"/>
        <end position="120"/>
    </location>
</feature>
<evidence type="ECO:0000256" key="1">
    <source>
        <dbReference type="SAM" id="Phobius"/>
    </source>
</evidence>
<proteinExistence type="predicted"/>
<keyword evidence="1" id="KW-1133">Transmembrane helix</keyword>
<protein>
    <submittedName>
        <fullName evidence="2">Putative paraquat-inducible protein A</fullName>
    </submittedName>
</protein>
<evidence type="ECO:0000313" key="2">
    <source>
        <dbReference type="EMBL" id="CDN48993.1"/>
    </source>
</evidence>
<reference evidence="3" key="1">
    <citation type="journal article" date="2014" name="BMC Genomics">
        <title>Genome sequencing of two Neorhizobium galegae strains reveals a noeT gene responsible for the unusual acetylation of the nodulation factors.</title>
        <authorList>
            <person name="Osterman J."/>
            <person name="Marsh J."/>
            <person name="Laine P.K."/>
            <person name="Zeng Z."/>
            <person name="Alatalo E."/>
            <person name="Sullivan J.T."/>
            <person name="Young J.P."/>
            <person name="Thomas-Oates J."/>
            <person name="Paulin L."/>
            <person name="Lindstrom K."/>
        </authorList>
    </citation>
    <scope>NUCLEOTIDE SEQUENCE [LARGE SCALE GENOMIC DNA]</scope>
    <source>
        <strain evidence="3">HAMBI 540</strain>
    </source>
</reference>
<keyword evidence="1" id="KW-0812">Transmembrane</keyword>
<accession>A0A068SS05</accession>
<dbReference type="EMBL" id="HG938353">
    <property type="protein sequence ID" value="CDN48993.1"/>
    <property type="molecule type" value="Genomic_DNA"/>
</dbReference>
<dbReference type="KEGG" id="ngg:RG540_CH28270"/>
<keyword evidence="1" id="KW-0472">Membrane</keyword>
<sequence length="150" mass="16231">MNWLRPLLLALATIFLALGLFLPIIRFERLYFFTETPSLVELVAALFREGDVALSMVVGLFSIVFPIVKLVGLTVQLSGRAADAGFFRRAMPHLSKWSMMDVMLVAIVVFAAKSSGLAVAVSQPGLWFYAASAIIAGLLPSLSRIGSGQN</sequence>
<dbReference type="RefSeq" id="WP_038588966.1">
    <property type="nucleotide sequence ID" value="NZ_HG938353.1"/>
</dbReference>
<organism evidence="2 3">
    <name type="scientific">Neorhizobium galegae bv. orientalis str. HAMBI 540</name>
    <dbReference type="NCBI Taxonomy" id="1028800"/>
    <lineage>
        <taxon>Bacteria</taxon>
        <taxon>Pseudomonadati</taxon>
        <taxon>Pseudomonadota</taxon>
        <taxon>Alphaproteobacteria</taxon>
        <taxon>Hyphomicrobiales</taxon>
        <taxon>Rhizobiaceae</taxon>
        <taxon>Rhizobium/Agrobacterium group</taxon>
        <taxon>Neorhizobium</taxon>
    </lineage>
</organism>
<dbReference type="Proteomes" id="UP000028181">
    <property type="component" value="Chromosome I"/>
</dbReference>
<dbReference type="PATRIC" id="fig|1028800.3.peg.2863"/>
<evidence type="ECO:0000313" key="3">
    <source>
        <dbReference type="Proteomes" id="UP000028181"/>
    </source>
</evidence>
<name>A0A068SS05_NEOGA</name>
<dbReference type="HOGENOM" id="CLU_041903_2_1_5"/>
<dbReference type="InterPro" id="IPR007498">
    <property type="entry name" value="PqiA-like"/>
</dbReference>
<feature type="transmembrane region" description="Helical" evidence="1">
    <location>
        <begin position="51"/>
        <end position="77"/>
    </location>
</feature>
<dbReference type="AlphaFoldDB" id="A0A068SS05"/>
<dbReference type="OrthoDB" id="5372500at2"/>
<keyword evidence="3" id="KW-1185">Reference proteome</keyword>
<feature type="transmembrane region" description="Helical" evidence="1">
    <location>
        <begin position="126"/>
        <end position="145"/>
    </location>
</feature>